<comment type="caution">
    <text evidence="1">The sequence shown here is derived from an EMBL/GenBank/DDBJ whole genome shotgun (WGS) entry which is preliminary data.</text>
</comment>
<accession>A0ABW7DG87</accession>
<dbReference type="InterPro" id="IPR020353">
    <property type="entry name" value="Toxin_YafO"/>
</dbReference>
<dbReference type="Pfam" id="PF13957">
    <property type="entry name" value="YafO_toxin"/>
    <property type="match status" value="1"/>
</dbReference>
<name>A0ABW7DG87_9PSED</name>
<dbReference type="RefSeq" id="WP_394507633.1">
    <property type="nucleotide sequence ID" value="NZ_JBIEIL010000010.1"/>
</dbReference>
<dbReference type="EMBL" id="JBIEIL010000010">
    <property type="protein sequence ID" value="MFG6206621.1"/>
    <property type="molecule type" value="Genomic_DNA"/>
</dbReference>
<dbReference type="Proteomes" id="UP001605918">
    <property type="component" value="Unassembled WGS sequence"/>
</dbReference>
<sequence>MPAIKISALFERIKNWQNFAAHFYNYKICDELPAIFERDERLDLSDMHHIHLASTQALQARWAKINRQYYRTALRDDADNDFWLIYAYDAFRDEYLLLTITGPDAHNRKEWGSFLRSVHCEIVEPWALGRIIFPDLDDL</sequence>
<evidence type="ECO:0000313" key="1">
    <source>
        <dbReference type="EMBL" id="MFG6206621.1"/>
    </source>
</evidence>
<gene>
    <name evidence="1" type="ORF">ACGSLL_19860</name>
</gene>
<evidence type="ECO:0000313" key="2">
    <source>
        <dbReference type="Proteomes" id="UP001605918"/>
    </source>
</evidence>
<protein>
    <submittedName>
        <fullName evidence="1">Type II toxin-antitoxin system YafO family toxin</fullName>
    </submittedName>
</protein>
<keyword evidence="2" id="KW-1185">Reference proteome</keyword>
<reference evidence="1 2" key="1">
    <citation type="submission" date="2024-10" db="EMBL/GenBank/DDBJ databases">
        <title>Whole genome of Pseudomonas sp Strain RB5.</title>
        <authorList>
            <person name="Selami N."/>
        </authorList>
    </citation>
    <scope>NUCLEOTIDE SEQUENCE [LARGE SCALE GENOMIC DNA]</scope>
    <source>
        <strain evidence="1 2">RB5</strain>
    </source>
</reference>
<organism evidence="1 2">
    <name type="scientific">Pseudomonas retamae</name>
    <dbReference type="NCBI Taxonomy" id="702110"/>
    <lineage>
        <taxon>Bacteria</taxon>
        <taxon>Pseudomonadati</taxon>
        <taxon>Pseudomonadota</taxon>
        <taxon>Gammaproteobacteria</taxon>
        <taxon>Pseudomonadales</taxon>
        <taxon>Pseudomonadaceae</taxon>
        <taxon>Pseudomonas</taxon>
    </lineage>
</organism>
<proteinExistence type="predicted"/>